<dbReference type="OrthoDB" id="4369169at2759"/>
<dbReference type="RefSeq" id="XP_058326669.1">
    <property type="nucleotide sequence ID" value="XM_058478339.1"/>
</dbReference>
<proteinExistence type="predicted"/>
<evidence type="ECO:0000313" key="8">
    <source>
        <dbReference type="Proteomes" id="UP001150941"/>
    </source>
</evidence>
<dbReference type="GO" id="GO:0016020">
    <property type="term" value="C:membrane"/>
    <property type="evidence" value="ECO:0007669"/>
    <property type="project" value="UniProtKB-SubCell"/>
</dbReference>
<reference evidence="7" key="1">
    <citation type="submission" date="2022-11" db="EMBL/GenBank/DDBJ databases">
        <authorList>
            <person name="Petersen C."/>
        </authorList>
    </citation>
    <scope>NUCLEOTIDE SEQUENCE</scope>
    <source>
        <strain evidence="7">IBT 19713</strain>
    </source>
</reference>
<evidence type="ECO:0000256" key="3">
    <source>
        <dbReference type="ARBA" id="ARBA00022989"/>
    </source>
</evidence>
<evidence type="ECO:0000313" key="7">
    <source>
        <dbReference type="EMBL" id="KAJ5219839.1"/>
    </source>
</evidence>
<reference evidence="7" key="2">
    <citation type="journal article" date="2023" name="IMA Fungus">
        <title>Comparative genomic study of the Penicillium genus elucidates a diverse pangenome and 15 lateral gene transfer events.</title>
        <authorList>
            <person name="Petersen C."/>
            <person name="Sorensen T."/>
            <person name="Nielsen M.R."/>
            <person name="Sondergaard T.E."/>
            <person name="Sorensen J.L."/>
            <person name="Fitzpatrick D.A."/>
            <person name="Frisvad J.C."/>
            <person name="Nielsen K.L."/>
        </authorList>
    </citation>
    <scope>NUCLEOTIDE SEQUENCE</scope>
    <source>
        <strain evidence="7">IBT 19713</strain>
    </source>
</reference>
<keyword evidence="4 6" id="KW-0472">Membrane</keyword>
<accession>A0A9W9NH21</accession>
<protein>
    <submittedName>
        <fullName evidence="7">Uncharacterized protein</fullName>
    </submittedName>
</protein>
<organism evidence="7 8">
    <name type="scientific">Penicillium chermesinum</name>
    <dbReference type="NCBI Taxonomy" id="63820"/>
    <lineage>
        <taxon>Eukaryota</taxon>
        <taxon>Fungi</taxon>
        <taxon>Dikarya</taxon>
        <taxon>Ascomycota</taxon>
        <taxon>Pezizomycotina</taxon>
        <taxon>Eurotiomycetes</taxon>
        <taxon>Eurotiomycetidae</taxon>
        <taxon>Eurotiales</taxon>
        <taxon>Aspergillaceae</taxon>
        <taxon>Penicillium</taxon>
    </lineage>
</organism>
<keyword evidence="3 6" id="KW-1133">Transmembrane helix</keyword>
<evidence type="ECO:0000256" key="6">
    <source>
        <dbReference type="SAM" id="Phobius"/>
    </source>
</evidence>
<comment type="subcellular location">
    <subcellularLocation>
        <location evidence="1">Membrane</location>
        <topology evidence="1">Single-pass membrane protein</topology>
    </subcellularLocation>
</comment>
<dbReference type="PANTHER" id="PTHR15549">
    <property type="entry name" value="PAIRED IMMUNOGLOBULIN-LIKE TYPE 2 RECEPTOR"/>
    <property type="match status" value="1"/>
</dbReference>
<gene>
    <name evidence="7" type="ORF">N7468_009043</name>
</gene>
<feature type="compositionally biased region" description="Basic and acidic residues" evidence="5">
    <location>
        <begin position="244"/>
        <end position="262"/>
    </location>
</feature>
<feature type="region of interest" description="Disordered" evidence="5">
    <location>
        <begin position="243"/>
        <end position="262"/>
    </location>
</feature>
<sequence length="342" mass="36432">MSTLAPLTSSYTVIEFQPLTTEWSIPDACTTDYVASAGSGWSTMSVFWPQYGQYVDSSLQCLPSAATTSASSSLNLDSSTVTSLGPFVCPSGWTIATTQESQLGSLTMTMCCPSNWGKNLNGGDPTVPGKCHSIMKTSELTYAVKPTDSASLSYPWPMTTRKDIKANIIIQGYPVWGYNQGSAPASSGLSTGAKAGIGVGVAVGALILLALLAFWFLRHRKRKQAAAEVPLIEVDPGVATASELESKHNSKLPAEADSRAGDVELEQKTKLAPYEAAELQAGENRIEMEGTIGRPPMELGTNEPRFELEGSSIQGEEPVQEAMQADPVQTEQVQAEPERASK</sequence>
<dbReference type="AlphaFoldDB" id="A0A9W9NH21"/>
<keyword evidence="8" id="KW-1185">Reference proteome</keyword>
<keyword evidence="2 6" id="KW-0812">Transmembrane</keyword>
<name>A0A9W9NH21_9EURO</name>
<evidence type="ECO:0000256" key="4">
    <source>
        <dbReference type="ARBA" id="ARBA00023136"/>
    </source>
</evidence>
<dbReference type="GO" id="GO:0071944">
    <property type="term" value="C:cell periphery"/>
    <property type="evidence" value="ECO:0007669"/>
    <property type="project" value="UniProtKB-ARBA"/>
</dbReference>
<evidence type="ECO:0000256" key="5">
    <source>
        <dbReference type="SAM" id="MobiDB-lite"/>
    </source>
</evidence>
<dbReference type="GeneID" id="83205642"/>
<dbReference type="InterPro" id="IPR051694">
    <property type="entry name" value="Immunoregulatory_rcpt-like"/>
</dbReference>
<feature type="region of interest" description="Disordered" evidence="5">
    <location>
        <begin position="310"/>
        <end position="342"/>
    </location>
</feature>
<evidence type="ECO:0000256" key="1">
    <source>
        <dbReference type="ARBA" id="ARBA00004167"/>
    </source>
</evidence>
<evidence type="ECO:0000256" key="2">
    <source>
        <dbReference type="ARBA" id="ARBA00022692"/>
    </source>
</evidence>
<comment type="caution">
    <text evidence="7">The sequence shown here is derived from an EMBL/GenBank/DDBJ whole genome shotgun (WGS) entry which is preliminary data.</text>
</comment>
<feature type="transmembrane region" description="Helical" evidence="6">
    <location>
        <begin position="195"/>
        <end position="217"/>
    </location>
</feature>
<dbReference type="Proteomes" id="UP001150941">
    <property type="component" value="Unassembled WGS sequence"/>
</dbReference>
<dbReference type="EMBL" id="JAPQKS010000007">
    <property type="protein sequence ID" value="KAJ5219839.1"/>
    <property type="molecule type" value="Genomic_DNA"/>
</dbReference>